<keyword evidence="3 5" id="KW-1133">Transmembrane helix</keyword>
<feature type="transmembrane region" description="Helical" evidence="5">
    <location>
        <begin position="23"/>
        <end position="39"/>
    </location>
</feature>
<evidence type="ECO:0000256" key="5">
    <source>
        <dbReference type="SAM" id="Phobius"/>
    </source>
</evidence>
<dbReference type="InterPro" id="IPR005828">
    <property type="entry name" value="MFS_sugar_transport-like"/>
</dbReference>
<organism evidence="6 7">
    <name type="scientific">Mycobacterium leprae</name>
    <dbReference type="NCBI Taxonomy" id="1769"/>
    <lineage>
        <taxon>Bacteria</taxon>
        <taxon>Bacillati</taxon>
        <taxon>Actinomycetota</taxon>
        <taxon>Actinomycetes</taxon>
        <taxon>Mycobacteriales</taxon>
        <taxon>Mycobacteriaceae</taxon>
        <taxon>Mycobacterium</taxon>
    </lineage>
</organism>
<dbReference type="AlphaFoldDB" id="A0AAD0P4L5"/>
<dbReference type="GO" id="GO:0022857">
    <property type="term" value="F:transmembrane transporter activity"/>
    <property type="evidence" value="ECO:0007669"/>
    <property type="project" value="InterPro"/>
</dbReference>
<evidence type="ECO:0000256" key="4">
    <source>
        <dbReference type="ARBA" id="ARBA00023136"/>
    </source>
</evidence>
<proteinExistence type="predicted"/>
<accession>A0AAD0P4L5</accession>
<dbReference type="EMBL" id="CP029543">
    <property type="protein sequence ID" value="AWV47525.1"/>
    <property type="molecule type" value="Genomic_DNA"/>
</dbReference>
<reference evidence="6 7" key="1">
    <citation type="submission" date="2018-05" db="EMBL/GenBank/DDBJ databases">
        <title>Evolution of small genomes with special reference to Mycobacterium leprae.</title>
        <authorList>
            <person name="Mohanty P.S."/>
            <person name="Bansal A.K."/>
            <person name="Gupta U.D."/>
            <person name="Naaz F."/>
            <person name="Dwivedi V.D."/>
            <person name="Singh H."/>
            <person name="Gupta G."/>
            <person name="Sharma S."/>
            <person name="Arora M."/>
        </authorList>
    </citation>
    <scope>NUCLEOTIDE SEQUENCE [LARGE SCALE GENOMIC DNA]</scope>
    <source>
        <strain evidence="6 7">MRHRU-235-G</strain>
    </source>
</reference>
<keyword evidence="2 5" id="KW-0812">Transmembrane</keyword>
<dbReference type="RefSeq" id="WP_064430264.1">
    <property type="nucleotide sequence ID" value="NZ_CP029543.1"/>
</dbReference>
<gene>
    <name evidence="6" type="ORF">DIJ64_03765</name>
</gene>
<evidence type="ECO:0000313" key="7">
    <source>
        <dbReference type="Proteomes" id="UP000249682"/>
    </source>
</evidence>
<dbReference type="InterPro" id="IPR036259">
    <property type="entry name" value="MFS_trans_sf"/>
</dbReference>
<feature type="transmembrane region" description="Helical" evidence="5">
    <location>
        <begin position="46"/>
        <end position="64"/>
    </location>
</feature>
<protein>
    <submittedName>
        <fullName evidence="6">Uncharacterized protein</fullName>
    </submittedName>
</protein>
<evidence type="ECO:0000256" key="1">
    <source>
        <dbReference type="ARBA" id="ARBA00004370"/>
    </source>
</evidence>
<comment type="subcellular location">
    <subcellularLocation>
        <location evidence="1">Membrane</location>
    </subcellularLocation>
</comment>
<evidence type="ECO:0000256" key="3">
    <source>
        <dbReference type="ARBA" id="ARBA00022989"/>
    </source>
</evidence>
<sequence>MLGQIAKAFSASVLTNAIGRQKSIVLIPVGYMVFALLGARSVSSPMLLAGPTISMTVVIVPVYLGESSPVAVRGSWLTTY</sequence>
<evidence type="ECO:0000313" key="6">
    <source>
        <dbReference type="EMBL" id="AWV47525.1"/>
    </source>
</evidence>
<dbReference type="Proteomes" id="UP000249682">
    <property type="component" value="Chromosome"/>
</dbReference>
<dbReference type="Gene3D" id="1.20.1250.20">
    <property type="entry name" value="MFS general substrate transporter like domains"/>
    <property type="match status" value="1"/>
</dbReference>
<dbReference type="Pfam" id="PF00083">
    <property type="entry name" value="Sugar_tr"/>
    <property type="match status" value="1"/>
</dbReference>
<evidence type="ECO:0000256" key="2">
    <source>
        <dbReference type="ARBA" id="ARBA00022692"/>
    </source>
</evidence>
<dbReference type="GO" id="GO:0016020">
    <property type="term" value="C:membrane"/>
    <property type="evidence" value="ECO:0007669"/>
    <property type="project" value="UniProtKB-SubCell"/>
</dbReference>
<name>A0AAD0P4L5_MYCLR</name>
<keyword evidence="4 5" id="KW-0472">Membrane</keyword>